<evidence type="ECO:0000256" key="1">
    <source>
        <dbReference type="SAM" id="MobiDB-lite"/>
    </source>
</evidence>
<reference evidence="3" key="1">
    <citation type="submission" date="2013-08" db="EMBL/GenBank/DDBJ databases">
        <title>Gene expansion shapes genome architecture in the human pathogen Lichtheimia corymbifera: an evolutionary genomics analysis in the ancient terrestrial Mucorales (Mucoromycotina).</title>
        <authorList>
            <person name="Schwartze V.U."/>
            <person name="Winter S."/>
            <person name="Shelest E."/>
            <person name="Marcet-Houben M."/>
            <person name="Horn F."/>
            <person name="Wehner S."/>
            <person name="Hoffmann K."/>
            <person name="Riege K."/>
            <person name="Sammeth M."/>
            <person name="Nowrousian M."/>
            <person name="Valiante V."/>
            <person name="Linde J."/>
            <person name="Jacobsen I.D."/>
            <person name="Marz M."/>
            <person name="Brakhage A.A."/>
            <person name="Gabaldon T."/>
            <person name="Bocker S."/>
            <person name="Voigt K."/>
        </authorList>
    </citation>
    <scope>NUCLEOTIDE SEQUENCE [LARGE SCALE GENOMIC DNA]</scope>
    <source>
        <strain evidence="3">FSU 9682</strain>
    </source>
</reference>
<feature type="compositionally biased region" description="Pro residues" evidence="1">
    <location>
        <begin position="177"/>
        <end position="201"/>
    </location>
</feature>
<feature type="chain" id="PRO_5001654985" evidence="2">
    <location>
        <begin position="23"/>
        <end position="604"/>
    </location>
</feature>
<dbReference type="Proteomes" id="UP000027586">
    <property type="component" value="Unassembled WGS sequence"/>
</dbReference>
<proteinExistence type="predicted"/>
<name>A0A068RMM6_9FUNG</name>
<feature type="compositionally biased region" description="Acidic residues" evidence="1">
    <location>
        <begin position="449"/>
        <end position="468"/>
    </location>
</feature>
<evidence type="ECO:0000313" key="4">
    <source>
        <dbReference type="Proteomes" id="UP000027586"/>
    </source>
</evidence>
<keyword evidence="4" id="KW-1185">Reference proteome</keyword>
<feature type="compositionally biased region" description="Acidic residues" evidence="1">
    <location>
        <begin position="135"/>
        <end position="145"/>
    </location>
</feature>
<sequence length="604" mass="64668">MRPYSIIFATTLVALFSQPSLGLICGCAEGDTVCTDACVKDMERCVVECGITSKDCYKQCARRLVPPKVVEGIQSVSSIAQKVASVSAFLADPTAAIESIASDMVDEIPEIPDIPNVIHEIPLPTPKPFPLPAGNDDDDEDDDGDVSILPFPLPDGSKPSPSILPFPLPDDIKPSPSVLPFPLPDGDMPSPPDTFPNPLPKPADNDHDDDEDCDDDDGGDYDNWDDEDWDDDSSWDYDNWDKDESKTIKGLPQQIPSSDFDLPDVDLPYIPDILDNIKNDDNSRDTPSIKDLLLNMPKGVRLNHDLIEQYLRHAAATTTTPLADESEEEDDKIKDLLQDVMADAAPSVVPKDLPPLDHDLLDHFLPKPAVADAKPSSGVEDQFDEDKLKDMIQDLMDEQAIPDVPLNALPSDIPLDALPSGIPLDALPSNIPEGELPSDLPAGYAKSSDDDDDEDDEDCDEDEDEEDDDHKQKMGSPAGGIPTTPIVDPVPTDFPAGSNVPVPDALPSDIADALPSDLPAPYADAASDAAKLVAPANSQQLQSTVTAHTTVTSHLAAPSLGMLHASGSAGHDENHDNGAVSDAKALTIVSSLAMVGTTLVFFQL</sequence>
<feature type="signal peptide" evidence="2">
    <location>
        <begin position="1"/>
        <end position="22"/>
    </location>
</feature>
<comment type="caution">
    <text evidence="3">The sequence shown here is derived from an EMBL/GenBank/DDBJ whole genome shotgun (WGS) entry which is preliminary data.</text>
</comment>
<dbReference type="VEuPathDB" id="FungiDB:LCOR_02639.1"/>
<dbReference type="OrthoDB" id="3565477at2759"/>
<gene>
    <name evidence="3" type="ORF">LCOR_02639.1</name>
</gene>
<dbReference type="AlphaFoldDB" id="A0A068RMM6"/>
<keyword evidence="2" id="KW-0732">Signal</keyword>
<feature type="region of interest" description="Disordered" evidence="1">
    <location>
        <begin position="424"/>
        <end position="503"/>
    </location>
</feature>
<dbReference type="PROSITE" id="PS51257">
    <property type="entry name" value="PROKAR_LIPOPROTEIN"/>
    <property type="match status" value="1"/>
</dbReference>
<protein>
    <submittedName>
        <fullName evidence="3">Uncharacterized protein</fullName>
    </submittedName>
</protein>
<feature type="region of interest" description="Disordered" evidence="1">
    <location>
        <begin position="117"/>
        <end position="263"/>
    </location>
</feature>
<feature type="compositionally biased region" description="Acidic residues" evidence="1">
    <location>
        <begin position="206"/>
        <end position="235"/>
    </location>
</feature>
<organism evidence="3 4">
    <name type="scientific">Lichtheimia corymbifera JMRC:FSU:9682</name>
    <dbReference type="NCBI Taxonomy" id="1263082"/>
    <lineage>
        <taxon>Eukaryota</taxon>
        <taxon>Fungi</taxon>
        <taxon>Fungi incertae sedis</taxon>
        <taxon>Mucoromycota</taxon>
        <taxon>Mucoromycotina</taxon>
        <taxon>Mucoromycetes</taxon>
        <taxon>Mucorales</taxon>
        <taxon>Lichtheimiaceae</taxon>
        <taxon>Lichtheimia</taxon>
    </lineage>
</organism>
<evidence type="ECO:0000256" key="2">
    <source>
        <dbReference type="SAM" id="SignalP"/>
    </source>
</evidence>
<evidence type="ECO:0000313" key="3">
    <source>
        <dbReference type="EMBL" id="CDH50965.1"/>
    </source>
</evidence>
<dbReference type="EMBL" id="CBTN010000008">
    <property type="protein sequence ID" value="CDH50965.1"/>
    <property type="molecule type" value="Genomic_DNA"/>
</dbReference>
<feature type="compositionally biased region" description="Low complexity" evidence="1">
    <location>
        <begin position="481"/>
        <end position="493"/>
    </location>
</feature>
<accession>A0A068RMM6</accession>